<proteinExistence type="predicted"/>
<organism evidence="1 2">
    <name type="scientific">Variovorax paradoxus</name>
    <dbReference type="NCBI Taxonomy" id="34073"/>
    <lineage>
        <taxon>Bacteria</taxon>
        <taxon>Pseudomonadati</taxon>
        <taxon>Pseudomonadota</taxon>
        <taxon>Betaproteobacteria</taxon>
        <taxon>Burkholderiales</taxon>
        <taxon>Comamonadaceae</taxon>
        <taxon>Variovorax</taxon>
    </lineage>
</organism>
<accession>A0A5Q0LZX3</accession>
<sequence>MNNESITPAPWAHGPSALQSVGLHRYIARTLRVSSSHLPWEIARQIHAEDQMGETCGAFPSTGGLLILELDDYSWRADVTADSIAAAQALRWDALRRLLRLAQAYQCEALELAGDHLVLPAVLEFEVFPWP</sequence>
<evidence type="ECO:0000313" key="2">
    <source>
        <dbReference type="Proteomes" id="UP000326780"/>
    </source>
</evidence>
<name>A0A5Q0LZX3_VARPD</name>
<dbReference type="Proteomes" id="UP000326780">
    <property type="component" value="Chromosome"/>
</dbReference>
<dbReference type="RefSeq" id="WP_093299121.1">
    <property type="nucleotide sequence ID" value="NZ_CP045644.1"/>
</dbReference>
<reference evidence="1 2" key="1">
    <citation type="submission" date="2019-10" db="EMBL/GenBank/DDBJ databases">
        <title>Complete genome sequence of Variovorax paradoxus 5C-2.</title>
        <authorList>
            <person name="Gogoleva N.E."/>
            <person name="Balkin A.S."/>
        </authorList>
    </citation>
    <scope>NUCLEOTIDE SEQUENCE [LARGE SCALE GENOMIC DNA]</scope>
    <source>
        <strain evidence="1 2">5C-2</strain>
    </source>
</reference>
<evidence type="ECO:0000313" key="1">
    <source>
        <dbReference type="EMBL" id="QFZ81874.1"/>
    </source>
</evidence>
<gene>
    <name evidence="1" type="ORF">GFK26_03355</name>
</gene>
<dbReference type="EMBL" id="CP045644">
    <property type="protein sequence ID" value="QFZ81874.1"/>
    <property type="molecule type" value="Genomic_DNA"/>
</dbReference>
<protein>
    <submittedName>
        <fullName evidence="1">Uncharacterized protein</fullName>
    </submittedName>
</protein>
<dbReference type="AlphaFoldDB" id="A0A5Q0LZX3"/>